<organism evidence="1 2">
    <name type="scientific">Serratia phage Parlo</name>
    <dbReference type="NCBI Taxonomy" id="2557554"/>
    <lineage>
        <taxon>Viruses</taxon>
        <taxon>Duplodnaviria</taxon>
        <taxon>Heunggongvirae</taxon>
        <taxon>Uroviricota</taxon>
        <taxon>Caudoviricetes</taxon>
        <taxon>Parlovirus</taxon>
        <taxon>Parlovirus parlo</taxon>
    </lineage>
</organism>
<dbReference type="Proteomes" id="UP000307326">
    <property type="component" value="Segment"/>
</dbReference>
<name>A0A482MGA1_9CAUD</name>
<dbReference type="NCBIfam" id="TIGR04387">
    <property type="entry name" value="capsid_maj_N4"/>
    <property type="match status" value="1"/>
</dbReference>
<dbReference type="Pfam" id="PF13252">
    <property type="entry name" value="Phage_capsid_3"/>
    <property type="match status" value="1"/>
</dbReference>
<evidence type="ECO:0000313" key="2">
    <source>
        <dbReference type="Proteomes" id="UP000307326"/>
    </source>
</evidence>
<gene>
    <name evidence="1" type="ORF">CPT_Parlo_063</name>
</gene>
<accession>A0A482MGA1</accession>
<dbReference type="InterPro" id="IPR025267">
    <property type="entry name" value="ORF017-like"/>
</dbReference>
<protein>
    <submittedName>
        <fullName evidence="1">Major capsid protein</fullName>
    </submittedName>
</protein>
<proteinExistence type="predicted"/>
<sequence length="364" mass="40141">MGQTVIPFGDPKAQKKWAATLFSDTIKKSYFERFTGTSENSIIQRKTELDSSAGDRISFDLSVQLRERPTSGDNRLMGKEENLKFFTDEIIIDQLRKSVSAGGKMTQKRTSHNLRQTAKDRLSDYWSQYIDEMYFIYLSGARGMNQGFLEPVGYAGHAGNPLRAPDAQHMMFGGDATSKATLTADDKMTKDLVERAVVKAEMLKEIDPNNINMVPVSVESGKHFVMLMSPFQSHDMRVADKEGWLDVVKALTTAEGKNSPIFKGGLGMINDCVLHSHRSTIRFSDYGAGQNVQAARALFMGRQAGVVAYGTAGGLRFSWKEETADYGNENTVAAGTIIGISKTRFNKRDFGVISIDTAAADPNA</sequence>
<keyword evidence="2" id="KW-1185">Reference proteome</keyword>
<evidence type="ECO:0000313" key="1">
    <source>
        <dbReference type="EMBL" id="QBQ72212.1"/>
    </source>
</evidence>
<dbReference type="EMBL" id="MK618715">
    <property type="protein sequence ID" value="QBQ72212.1"/>
    <property type="molecule type" value="Genomic_DNA"/>
</dbReference>
<reference evidence="2" key="1">
    <citation type="submission" date="2019-03" db="EMBL/GenBank/DDBJ databases">
        <authorList>
            <person name="Bockoven R."/>
            <person name="Gutierrez J."/>
            <person name="Newkirk H."/>
            <person name="Liu M."/>
            <person name="Ramsey J."/>
            <person name="Cahill J."/>
        </authorList>
    </citation>
    <scope>NUCLEOTIDE SEQUENCE [LARGE SCALE GENOMIC DNA]</scope>
</reference>